<gene>
    <name evidence="1" type="ORF">BPO_1445</name>
</gene>
<keyword evidence="2" id="KW-1185">Reference proteome</keyword>
<protein>
    <submittedName>
        <fullName evidence="1">GLPGLI family protein</fullName>
    </submittedName>
</protein>
<evidence type="ECO:0000313" key="2">
    <source>
        <dbReference type="Proteomes" id="UP001432059"/>
    </source>
</evidence>
<organism evidence="1 2">
    <name type="scientific">Bergeyella porcorum</name>
    <dbReference type="NCBI Taxonomy" id="1735111"/>
    <lineage>
        <taxon>Bacteria</taxon>
        <taxon>Pseudomonadati</taxon>
        <taxon>Bacteroidota</taxon>
        <taxon>Flavobacteriia</taxon>
        <taxon>Flavobacteriales</taxon>
        <taxon>Weeksellaceae</taxon>
        <taxon>Bergeyella</taxon>
    </lineage>
</organism>
<dbReference type="Proteomes" id="UP001432059">
    <property type="component" value="Chromosome"/>
</dbReference>
<reference evidence="1" key="1">
    <citation type="submission" date="2023-10" db="EMBL/GenBank/DDBJ databases">
        <title>Characterization and whole genome sequencing of a novel strain of Bergeyella porcorum QD2021 isolated from pig.</title>
        <authorList>
            <person name="Liu G."/>
            <person name="Chen C."/>
            <person name="Han X."/>
        </authorList>
    </citation>
    <scope>NUCLEOTIDE SEQUENCE</scope>
    <source>
        <strain evidence="1">QD2021</strain>
    </source>
</reference>
<evidence type="ECO:0000313" key="1">
    <source>
        <dbReference type="EMBL" id="WOC52092.1"/>
    </source>
</evidence>
<sequence length="276" mass="32573">MKTKFQFSLVLVFVFVAFTFAQTHRLYYSVFSKRYKGMEGYYKEMIVTDINKDNIKSYAADYIKYDSINKNSKTGDVFFATPRFVERFSKDLKSGITTNYEANLNDVFSYETQDEIKWELHQESKEISGYKTQKATTTFGGRNWVAWFAKDLDIPYGPYKFYGLPGLILEIQDENKEYIFQFLQNKVLDEVYDTSNFLETYYGKTPIKLSIKNIHKLKMSYYLDPFKEFKAGKRPNEHLGEVGERINYNAETLEIQKRLRAENPIDLKNAVKYPEK</sequence>
<accession>A0AAU0F398</accession>
<dbReference type="Pfam" id="PF09697">
    <property type="entry name" value="Porph_ging"/>
    <property type="match status" value="1"/>
</dbReference>
<dbReference type="EMBL" id="CP136426">
    <property type="protein sequence ID" value="WOC52092.1"/>
    <property type="molecule type" value="Genomic_DNA"/>
</dbReference>
<dbReference type="InterPro" id="IPR005901">
    <property type="entry name" value="GLPGLI"/>
</dbReference>
<name>A0AAU0F398_9FLAO</name>
<dbReference type="AlphaFoldDB" id="A0AAU0F398"/>
<dbReference type="RefSeq" id="WP_327983653.1">
    <property type="nucleotide sequence ID" value="NZ_CP136426.1"/>
</dbReference>
<proteinExistence type="predicted"/>
<dbReference type="NCBIfam" id="TIGR01200">
    <property type="entry name" value="GLPGLI"/>
    <property type="match status" value="1"/>
</dbReference>
<dbReference type="KEGG" id="bpor:BPO_1445"/>